<comment type="caution">
    <text evidence="1">The sequence shown here is derived from an EMBL/GenBank/DDBJ whole genome shotgun (WGS) entry which is preliminary data.</text>
</comment>
<accession>A0ABR3W3D4</accession>
<proteinExistence type="predicted"/>
<gene>
    <name evidence="1" type="ORF">VTK73DRAFT_9373</name>
</gene>
<organism evidence="1 2">
    <name type="scientific">Phialemonium thermophilum</name>
    <dbReference type="NCBI Taxonomy" id="223376"/>
    <lineage>
        <taxon>Eukaryota</taxon>
        <taxon>Fungi</taxon>
        <taxon>Dikarya</taxon>
        <taxon>Ascomycota</taxon>
        <taxon>Pezizomycotina</taxon>
        <taxon>Sordariomycetes</taxon>
        <taxon>Sordariomycetidae</taxon>
        <taxon>Cephalothecales</taxon>
        <taxon>Cephalothecaceae</taxon>
        <taxon>Phialemonium</taxon>
    </lineage>
</organism>
<dbReference type="EMBL" id="JAZHXJ010000772">
    <property type="protein sequence ID" value="KAL1851715.1"/>
    <property type="molecule type" value="Genomic_DNA"/>
</dbReference>
<name>A0ABR3W3D4_9PEZI</name>
<keyword evidence="2" id="KW-1185">Reference proteome</keyword>
<reference evidence="1 2" key="1">
    <citation type="journal article" date="2024" name="Commun. Biol.">
        <title>Comparative genomic analysis of thermophilic fungi reveals convergent evolutionary adaptations and gene losses.</title>
        <authorList>
            <person name="Steindorff A.S."/>
            <person name="Aguilar-Pontes M.V."/>
            <person name="Robinson A.J."/>
            <person name="Andreopoulos B."/>
            <person name="LaButti K."/>
            <person name="Kuo A."/>
            <person name="Mondo S."/>
            <person name="Riley R."/>
            <person name="Otillar R."/>
            <person name="Haridas S."/>
            <person name="Lipzen A."/>
            <person name="Grimwood J."/>
            <person name="Schmutz J."/>
            <person name="Clum A."/>
            <person name="Reid I.D."/>
            <person name="Moisan M.C."/>
            <person name="Butler G."/>
            <person name="Nguyen T.T.M."/>
            <person name="Dewar K."/>
            <person name="Conant G."/>
            <person name="Drula E."/>
            <person name="Henrissat B."/>
            <person name="Hansel C."/>
            <person name="Singer S."/>
            <person name="Hutchinson M.I."/>
            <person name="de Vries R.P."/>
            <person name="Natvig D.O."/>
            <person name="Powell A.J."/>
            <person name="Tsang A."/>
            <person name="Grigoriev I.V."/>
        </authorList>
    </citation>
    <scope>NUCLEOTIDE SEQUENCE [LARGE SCALE GENOMIC DNA]</scope>
    <source>
        <strain evidence="1 2">ATCC 24622</strain>
    </source>
</reference>
<evidence type="ECO:0000313" key="1">
    <source>
        <dbReference type="EMBL" id="KAL1851715.1"/>
    </source>
</evidence>
<sequence>MQPALDPSRYFLVRLLISSLVFQHRCWKRWGSQSRDGRRKQTSFVEPTSKVGAAAARRAAKLRPTSVWKGPKREPMACAKRGLTKEKGRTAAENTYNVQVECARLIRSFPPPRTQPPPPFLSLLLDGHPFTQSLFACKKGVCVCMCVCVCGCVCDEGVCADEPLVAICGTKRAAAQPNWTGWTLIDMGPKTCNRFIVSVDMGRGYSHLLRPMGTGNTFRQANRCPRNRGTCRAE</sequence>
<protein>
    <submittedName>
        <fullName evidence="1">Uncharacterized protein</fullName>
    </submittedName>
</protein>
<dbReference type="Proteomes" id="UP001586593">
    <property type="component" value="Unassembled WGS sequence"/>
</dbReference>
<evidence type="ECO:0000313" key="2">
    <source>
        <dbReference type="Proteomes" id="UP001586593"/>
    </source>
</evidence>